<dbReference type="RefSeq" id="XP_046075699.1">
    <property type="nucleotide sequence ID" value="XM_046209248.1"/>
</dbReference>
<gene>
    <name evidence="1" type="ORF">BGW36DRAFT_114366</name>
</gene>
<dbReference type="Proteomes" id="UP001201262">
    <property type="component" value="Unassembled WGS sequence"/>
</dbReference>
<proteinExistence type="predicted"/>
<dbReference type="AlphaFoldDB" id="A0AAD4Q3Z3"/>
<keyword evidence="2" id="KW-1185">Reference proteome</keyword>
<accession>A0AAD4Q3Z3</accession>
<organism evidence="1 2">
    <name type="scientific">Talaromyces proteolyticus</name>
    <dbReference type="NCBI Taxonomy" id="1131652"/>
    <lineage>
        <taxon>Eukaryota</taxon>
        <taxon>Fungi</taxon>
        <taxon>Dikarya</taxon>
        <taxon>Ascomycota</taxon>
        <taxon>Pezizomycotina</taxon>
        <taxon>Eurotiomycetes</taxon>
        <taxon>Eurotiomycetidae</taxon>
        <taxon>Eurotiales</taxon>
        <taxon>Trichocomaceae</taxon>
        <taxon>Talaromyces</taxon>
        <taxon>Talaromyces sect. Bacilispori</taxon>
    </lineage>
</organism>
<name>A0AAD4Q3Z3_9EURO</name>
<protein>
    <submittedName>
        <fullName evidence="1">Uncharacterized protein</fullName>
    </submittedName>
</protein>
<dbReference type="EMBL" id="JAJTJA010000003">
    <property type="protein sequence ID" value="KAH8702323.1"/>
    <property type="molecule type" value="Genomic_DNA"/>
</dbReference>
<comment type="caution">
    <text evidence="1">The sequence shown here is derived from an EMBL/GenBank/DDBJ whole genome shotgun (WGS) entry which is preliminary data.</text>
</comment>
<evidence type="ECO:0000313" key="2">
    <source>
        <dbReference type="Proteomes" id="UP001201262"/>
    </source>
</evidence>
<dbReference type="GeneID" id="70239535"/>
<reference evidence="1" key="1">
    <citation type="submission" date="2021-12" db="EMBL/GenBank/DDBJ databases">
        <title>Convergent genome expansion in fungi linked to evolution of root-endophyte symbiosis.</title>
        <authorList>
            <consortium name="DOE Joint Genome Institute"/>
            <person name="Ke Y.-H."/>
            <person name="Bonito G."/>
            <person name="Liao H.-L."/>
            <person name="Looney B."/>
            <person name="Rojas-Flechas A."/>
            <person name="Nash J."/>
            <person name="Hameed K."/>
            <person name="Schadt C."/>
            <person name="Martin F."/>
            <person name="Crous P.W."/>
            <person name="Miettinen O."/>
            <person name="Magnuson J.K."/>
            <person name="Labbe J."/>
            <person name="Jacobson D."/>
            <person name="Doktycz M.J."/>
            <person name="Veneault-Fourrey C."/>
            <person name="Kuo A."/>
            <person name="Mondo S."/>
            <person name="Calhoun S."/>
            <person name="Riley R."/>
            <person name="Ohm R."/>
            <person name="LaButti K."/>
            <person name="Andreopoulos B."/>
            <person name="Pangilinan J."/>
            <person name="Nolan M."/>
            <person name="Tritt A."/>
            <person name="Clum A."/>
            <person name="Lipzen A."/>
            <person name="Daum C."/>
            <person name="Barry K."/>
            <person name="Grigoriev I.V."/>
            <person name="Vilgalys R."/>
        </authorList>
    </citation>
    <scope>NUCLEOTIDE SEQUENCE</scope>
    <source>
        <strain evidence="1">PMI_201</strain>
    </source>
</reference>
<sequence length="297" mass="33932">MRIIVHAQVQWQLFTALYPLFKHSLPQIRRSSSEDQDLRIQNAITTIRHHLLAIPLQLQQVQLNQDLPQADFDRFLEALIFLLNVFERLVEEDVCQHIYNLGTDEHDTWSRSQYPKLTTLKNLLLKSRSGPATADSDTNLASDWHEPTESSSDILSDLGKYINFHGSKSVLEYQYISREIRGFNSKIKDIFHSSLGTSDDSLGNAFPLRDDEINFIRRAHRLNLLSSSLFALLGKSIACSKAHTARLHLSGFLDPDLTFDLHIAACEKRIWNCAKWSVSVRQNAMKLPTFSVSIQST</sequence>
<evidence type="ECO:0000313" key="1">
    <source>
        <dbReference type="EMBL" id="KAH8702323.1"/>
    </source>
</evidence>